<dbReference type="Proteomes" id="UP000326994">
    <property type="component" value="Unassembled WGS sequence"/>
</dbReference>
<dbReference type="PIRSF" id="PIRSF029477">
    <property type="entry name" value="UCP029477"/>
    <property type="match status" value="1"/>
</dbReference>
<keyword evidence="3" id="KW-1185">Reference proteome</keyword>
<dbReference type="Gene3D" id="1.20.1260.10">
    <property type="match status" value="1"/>
</dbReference>
<dbReference type="InterPro" id="IPR012347">
    <property type="entry name" value="Ferritin-like"/>
</dbReference>
<gene>
    <name evidence="2" type="ORF">ULMS_00560</name>
</gene>
<accession>A0A5J4FU22</accession>
<dbReference type="SUPFAM" id="SSF47240">
    <property type="entry name" value="Ferritin-like"/>
    <property type="match status" value="1"/>
</dbReference>
<reference evidence="2 3" key="1">
    <citation type="submission" date="2019-08" db="EMBL/GenBank/DDBJ databases">
        <title>Ulvibacter marinistellae sp. nov., isolated from a starfish, Patiria pectinifera.</title>
        <authorList>
            <person name="Kawano K."/>
            <person name="Ushijima N."/>
            <person name="Kihara M."/>
            <person name="Itoh H."/>
        </authorList>
    </citation>
    <scope>NUCLEOTIDE SEQUENCE [LARGE SCALE GENOMIC DNA]</scope>
    <source>
        <strain evidence="2 3">KK4</strain>
    </source>
</reference>
<feature type="domain" description="DUF2383" evidence="1">
    <location>
        <begin position="8"/>
        <end position="116"/>
    </location>
</feature>
<protein>
    <recommendedName>
        <fullName evidence="1">DUF2383 domain-containing protein</fullName>
    </recommendedName>
</protein>
<dbReference type="InterPro" id="IPR016920">
    <property type="entry name" value="UCP029477"/>
</dbReference>
<dbReference type="RefSeq" id="WP_151892506.1">
    <property type="nucleotide sequence ID" value="NZ_BKCF01000001.1"/>
</dbReference>
<evidence type="ECO:0000313" key="2">
    <source>
        <dbReference type="EMBL" id="GEQ84548.1"/>
    </source>
</evidence>
<comment type="caution">
    <text evidence="2">The sequence shown here is derived from an EMBL/GenBank/DDBJ whole genome shotgun (WGS) entry which is preliminary data.</text>
</comment>
<dbReference type="NCBIfam" id="TIGR02284">
    <property type="entry name" value="PA2169 family four-helix-bundle protein"/>
    <property type="match status" value="1"/>
</dbReference>
<dbReference type="InterPro" id="IPR009078">
    <property type="entry name" value="Ferritin-like_SF"/>
</dbReference>
<evidence type="ECO:0000313" key="3">
    <source>
        <dbReference type="Proteomes" id="UP000326994"/>
    </source>
</evidence>
<evidence type="ECO:0000259" key="1">
    <source>
        <dbReference type="Pfam" id="PF09537"/>
    </source>
</evidence>
<dbReference type="CDD" id="cd00657">
    <property type="entry name" value="Ferritin_like"/>
    <property type="match status" value="1"/>
</dbReference>
<dbReference type="OrthoDB" id="282393at2"/>
<proteinExistence type="predicted"/>
<dbReference type="InterPro" id="IPR019052">
    <property type="entry name" value="DUF2383"/>
</dbReference>
<name>A0A5J4FU22_9FLAO</name>
<dbReference type="InterPro" id="IPR011971">
    <property type="entry name" value="CHP02284"/>
</dbReference>
<sequence>MDNVKKLTNQLNELLTKNYDAEAGYKKAAELVEGTQLKSYFQSQAQNRYDFGHSLKAEIKGVGGDVDKGTSLKGDAHRTWMSIKDTFSGTDNKAMLEEVVRGEEAAVAEYQEILKEATLAPTTQKLIQKQVSSIQEALASARSLDAWAGKE</sequence>
<organism evidence="2 3">
    <name type="scientific">Patiriisocius marinistellae</name>
    <dbReference type="NCBI Taxonomy" id="2494560"/>
    <lineage>
        <taxon>Bacteria</taxon>
        <taxon>Pseudomonadati</taxon>
        <taxon>Bacteroidota</taxon>
        <taxon>Flavobacteriia</taxon>
        <taxon>Flavobacteriales</taxon>
        <taxon>Flavobacteriaceae</taxon>
        <taxon>Patiriisocius</taxon>
    </lineage>
</organism>
<dbReference type="Pfam" id="PF09537">
    <property type="entry name" value="DUF2383"/>
    <property type="match status" value="1"/>
</dbReference>
<dbReference type="AlphaFoldDB" id="A0A5J4FU22"/>
<dbReference type="EMBL" id="BKCF01000001">
    <property type="protein sequence ID" value="GEQ84548.1"/>
    <property type="molecule type" value="Genomic_DNA"/>
</dbReference>